<evidence type="ECO:0000256" key="4">
    <source>
        <dbReference type="RuleBase" id="RU000363"/>
    </source>
</evidence>
<evidence type="ECO:0000256" key="3">
    <source>
        <dbReference type="ARBA" id="ARBA00023027"/>
    </source>
</evidence>
<dbReference type="EMBL" id="AHKH01000018">
    <property type="protein sequence ID" value="EHQ62583.1"/>
    <property type="molecule type" value="Genomic_DNA"/>
</dbReference>
<dbReference type="RefSeq" id="WP_006676334.1">
    <property type="nucleotide sequence ID" value="NZ_AHKH01000018.1"/>
</dbReference>
<evidence type="ECO:0000256" key="2">
    <source>
        <dbReference type="ARBA" id="ARBA00023002"/>
    </source>
</evidence>
<evidence type="ECO:0000256" key="1">
    <source>
        <dbReference type="ARBA" id="ARBA00006484"/>
    </source>
</evidence>
<reference evidence="6 7" key="1">
    <citation type="journal article" date="2012" name="J. Bacteriol.">
        <title>Genome Sequence of the Pattern-Forming Social Bacterium Paenibacillus dendritiformis C454 Chiral Morphotype.</title>
        <authorList>
            <person name="Sirota-Madi A."/>
            <person name="Olender T."/>
            <person name="Helman Y."/>
            <person name="Brainis I."/>
            <person name="Finkelshtein A."/>
            <person name="Roth D."/>
            <person name="Hagai E."/>
            <person name="Leshkowitz D."/>
            <person name="Brodsky L."/>
            <person name="Galatenko V."/>
            <person name="Nikolaev V."/>
            <person name="Gutnick D.L."/>
            <person name="Lancet D."/>
            <person name="Ben-Jacob E."/>
        </authorList>
    </citation>
    <scope>NUCLEOTIDE SEQUENCE [LARGE SCALE GENOMIC DNA]</scope>
    <source>
        <strain evidence="6 7">C454</strain>
    </source>
</reference>
<keyword evidence="2 6" id="KW-0560">Oxidoreductase</keyword>
<keyword evidence="3" id="KW-0520">NAD</keyword>
<name>H3SE72_9BACL</name>
<dbReference type="Proteomes" id="UP000003900">
    <property type="component" value="Unassembled WGS sequence"/>
</dbReference>
<dbReference type="PRINTS" id="PR00081">
    <property type="entry name" value="GDHRDH"/>
</dbReference>
<comment type="similarity">
    <text evidence="1 4">Belongs to the short-chain dehydrogenases/reductases (SDR) family.</text>
</comment>
<evidence type="ECO:0000259" key="5">
    <source>
        <dbReference type="SMART" id="SM00822"/>
    </source>
</evidence>
<dbReference type="InterPro" id="IPR002347">
    <property type="entry name" value="SDR_fam"/>
</dbReference>
<dbReference type="STRING" id="1131935.PDENDC454_09115"/>
<feature type="domain" description="Ketoreductase" evidence="5">
    <location>
        <begin position="14"/>
        <end position="200"/>
    </location>
</feature>
<dbReference type="InterPro" id="IPR036291">
    <property type="entry name" value="NAD(P)-bd_dom_sf"/>
</dbReference>
<dbReference type="EC" id="1.1.1.100" evidence="6"/>
<dbReference type="SMART" id="SM00822">
    <property type="entry name" value="PKS_KR"/>
    <property type="match status" value="1"/>
</dbReference>
<dbReference type="InterPro" id="IPR057326">
    <property type="entry name" value="KR_dom"/>
</dbReference>
<accession>H3SE72</accession>
<dbReference type="PRINTS" id="PR00080">
    <property type="entry name" value="SDRFAMILY"/>
</dbReference>
<dbReference type="Pfam" id="PF00106">
    <property type="entry name" value="adh_short"/>
    <property type="match status" value="1"/>
</dbReference>
<keyword evidence="7" id="KW-1185">Reference proteome</keyword>
<protein>
    <submittedName>
        <fullName evidence="6">3-ketoacyl-(Acyl-carrier-protein) reductase</fullName>
        <ecNumber evidence="6">1.1.1.100</ecNumber>
    </submittedName>
</protein>
<dbReference type="SUPFAM" id="SSF51735">
    <property type="entry name" value="NAD(P)-binding Rossmann-fold domains"/>
    <property type="match status" value="1"/>
</dbReference>
<dbReference type="GO" id="GO:0008206">
    <property type="term" value="P:bile acid metabolic process"/>
    <property type="evidence" value="ECO:0007669"/>
    <property type="project" value="UniProtKB-ARBA"/>
</dbReference>
<dbReference type="FunFam" id="3.40.50.720:FF:000084">
    <property type="entry name" value="Short-chain dehydrogenase reductase"/>
    <property type="match status" value="1"/>
</dbReference>
<dbReference type="AlphaFoldDB" id="H3SE72"/>
<proteinExistence type="inferred from homology"/>
<dbReference type="GO" id="GO:0004316">
    <property type="term" value="F:3-oxoacyl-[acyl-carrier-protein] reductase (NADPH) activity"/>
    <property type="evidence" value="ECO:0007669"/>
    <property type="project" value="UniProtKB-EC"/>
</dbReference>
<gene>
    <name evidence="6" type="primary">fabG</name>
    <name evidence="6" type="ORF">PDENDC454_09115</name>
</gene>
<dbReference type="PANTHER" id="PTHR24321">
    <property type="entry name" value="DEHYDROGENASES, SHORT CHAIN"/>
    <property type="match status" value="1"/>
</dbReference>
<dbReference type="PATRIC" id="fig|1131935.3.peg.1869"/>
<dbReference type="PANTHER" id="PTHR24321:SF8">
    <property type="entry name" value="ESTRADIOL 17-BETA-DEHYDROGENASE 8-RELATED"/>
    <property type="match status" value="1"/>
</dbReference>
<dbReference type="OrthoDB" id="9803333at2"/>
<dbReference type="Gene3D" id="3.40.50.720">
    <property type="entry name" value="NAD(P)-binding Rossmann-like Domain"/>
    <property type="match status" value="1"/>
</dbReference>
<organism evidence="6 7">
    <name type="scientific">Paenibacillus dendritiformis C454</name>
    <dbReference type="NCBI Taxonomy" id="1131935"/>
    <lineage>
        <taxon>Bacteria</taxon>
        <taxon>Bacillati</taxon>
        <taxon>Bacillota</taxon>
        <taxon>Bacilli</taxon>
        <taxon>Bacillales</taxon>
        <taxon>Paenibacillaceae</taxon>
        <taxon>Paenibacillus</taxon>
    </lineage>
</organism>
<evidence type="ECO:0000313" key="6">
    <source>
        <dbReference type="EMBL" id="EHQ62583.1"/>
    </source>
</evidence>
<sequence length="266" mass="28255">MDKQHQHAPPPLEGVAIVTGAGSGIGRAAALRLAEAGMTVALLDRKDDRTYQAEQQMNALYPGRAIACDVDLKDASRVENAIKEAAAHGPIRAVFANAGINGVLSSIEDMKVEDWEDTIQTNLTGTFVTVKYALPYLKQNGGSIVITSSINGSRKFSGFGMSAYSTSKAGQVAFAKMAALELARYRIRVNVICPGAIETHIGENTDRRPSVDRITIPVEYPQGSQPLEHGPGKPEQVADLVAFLVSDASSHITGAQIVIDGAESLL</sequence>
<evidence type="ECO:0000313" key="7">
    <source>
        <dbReference type="Proteomes" id="UP000003900"/>
    </source>
</evidence>
<comment type="caution">
    <text evidence="6">The sequence shown here is derived from an EMBL/GenBank/DDBJ whole genome shotgun (WGS) entry which is preliminary data.</text>
</comment>
<dbReference type="CDD" id="cd05233">
    <property type="entry name" value="SDR_c"/>
    <property type="match status" value="1"/>
</dbReference>
<dbReference type="NCBIfam" id="NF004203">
    <property type="entry name" value="PRK05653.2-4"/>
    <property type="match status" value="1"/>
</dbReference>